<dbReference type="Proteomes" id="UP000255106">
    <property type="component" value="Unassembled WGS sequence"/>
</dbReference>
<name>A0A377M660_ENTCL</name>
<evidence type="ECO:0000313" key="1">
    <source>
        <dbReference type="EMBL" id="STQ13832.1"/>
    </source>
</evidence>
<accession>A0A377M660</accession>
<reference evidence="1 2" key="1">
    <citation type="submission" date="2018-06" db="EMBL/GenBank/DDBJ databases">
        <authorList>
            <consortium name="Pathogen Informatics"/>
            <person name="Doyle S."/>
        </authorList>
    </citation>
    <scope>NUCLEOTIDE SEQUENCE [LARGE SCALE GENOMIC DNA]</scope>
    <source>
        <strain evidence="1 2">NCTC10005</strain>
    </source>
</reference>
<evidence type="ECO:0000313" key="2">
    <source>
        <dbReference type="Proteomes" id="UP000255106"/>
    </source>
</evidence>
<sequence length="33" mass="3400">MGVNALPSAALVMMMGMNMMDPAAVACFSRALP</sequence>
<dbReference type="EMBL" id="UGJB01000004">
    <property type="protein sequence ID" value="STQ13832.1"/>
    <property type="molecule type" value="Genomic_DNA"/>
</dbReference>
<proteinExistence type="predicted"/>
<dbReference type="AlphaFoldDB" id="A0A377M660"/>
<protein>
    <submittedName>
        <fullName evidence="1">Uncharacterized protein</fullName>
    </submittedName>
</protein>
<organism evidence="1 2">
    <name type="scientific">Enterobacter cloacae</name>
    <dbReference type="NCBI Taxonomy" id="550"/>
    <lineage>
        <taxon>Bacteria</taxon>
        <taxon>Pseudomonadati</taxon>
        <taxon>Pseudomonadota</taxon>
        <taxon>Gammaproteobacteria</taxon>
        <taxon>Enterobacterales</taxon>
        <taxon>Enterobacteriaceae</taxon>
        <taxon>Enterobacter</taxon>
        <taxon>Enterobacter cloacae complex</taxon>
    </lineage>
</organism>
<gene>
    <name evidence="1" type="ORF">NCTC10005_06666</name>
</gene>